<keyword evidence="2" id="KW-1185">Reference proteome</keyword>
<dbReference type="InterPro" id="IPR029063">
    <property type="entry name" value="SAM-dependent_MTases_sf"/>
</dbReference>
<dbReference type="PANTHER" id="PTHR14614:SF109">
    <property type="entry name" value="RIBOSOMAL LYSINE N-METHYLTRANSFERASE 5"/>
    <property type="match status" value="1"/>
</dbReference>
<dbReference type="PANTHER" id="PTHR14614">
    <property type="entry name" value="HEPATOCELLULAR CARCINOMA-ASSOCIATED ANTIGEN"/>
    <property type="match status" value="1"/>
</dbReference>
<dbReference type="GO" id="GO:0005829">
    <property type="term" value="C:cytosol"/>
    <property type="evidence" value="ECO:0007669"/>
    <property type="project" value="TreeGrafter"/>
</dbReference>
<organism evidence="1 2">
    <name type="scientific">Vanrija humicola</name>
    <name type="common">Yeast</name>
    <name type="synonym">Cryptococcus humicola</name>
    <dbReference type="NCBI Taxonomy" id="5417"/>
    <lineage>
        <taxon>Eukaryota</taxon>
        <taxon>Fungi</taxon>
        <taxon>Dikarya</taxon>
        <taxon>Basidiomycota</taxon>
        <taxon>Agaricomycotina</taxon>
        <taxon>Tremellomycetes</taxon>
        <taxon>Trichosporonales</taxon>
        <taxon>Trichosporonaceae</taxon>
        <taxon>Vanrija</taxon>
    </lineage>
</organism>
<dbReference type="Proteomes" id="UP000473826">
    <property type="component" value="Unassembled WGS sequence"/>
</dbReference>
<dbReference type="OrthoDB" id="2529286at2759"/>
<protein>
    <submittedName>
        <fullName evidence="1">Uncharacterized protein</fullName>
    </submittedName>
</protein>
<accession>A0A7D8UZZ0</accession>
<dbReference type="AlphaFoldDB" id="A0A7D8UZZ0"/>
<dbReference type="InterPro" id="IPR019410">
    <property type="entry name" value="Methyltransf_16"/>
</dbReference>
<sequence length="355" mass="37607">MALSSVALPDGNSGGLGYLDPTAEELELTIELVPPASSGEVKARGRGKKKPAAAKAVSIDLAVIQDPGALRARVGDTGSVLWRSSLHLARHVLQQHHFPPAAPDAPLLDKAALGAARVLELGAGTGVLASLLAPLCASYTATDRKENLKLVRRNVEANAKDGAADAAELDWLDVARARKKDGYESPLAAQTDLVVAVDCIYNESLVGPLVDTLAALCAKGAVAWVVVELRSSDVVSGCGRRPRLRWCWQSSLGARKASTTMALRHDIPRRLLSLTHPADTLPRHMAQRPRRVDDRAARRRRDGLVEWRRPTLGGLGRVDHGSSGRVRGSARGVDVLLACAYICTLGLWGGAGAGV</sequence>
<dbReference type="GO" id="GO:0008757">
    <property type="term" value="F:S-adenosylmethionine-dependent methyltransferase activity"/>
    <property type="evidence" value="ECO:0007669"/>
    <property type="project" value="UniProtKB-ARBA"/>
</dbReference>
<dbReference type="GO" id="GO:0032991">
    <property type="term" value="C:protein-containing complex"/>
    <property type="evidence" value="ECO:0007669"/>
    <property type="project" value="TreeGrafter"/>
</dbReference>
<evidence type="ECO:0000313" key="2">
    <source>
        <dbReference type="Proteomes" id="UP000473826"/>
    </source>
</evidence>
<dbReference type="Pfam" id="PF10294">
    <property type="entry name" value="Methyltransf_16"/>
    <property type="match status" value="1"/>
</dbReference>
<evidence type="ECO:0000313" key="1">
    <source>
        <dbReference type="EMBL" id="TXT10812.1"/>
    </source>
</evidence>
<proteinExistence type="predicted"/>
<dbReference type="Gene3D" id="3.40.50.150">
    <property type="entry name" value="Vaccinia Virus protein VP39"/>
    <property type="match status" value="1"/>
</dbReference>
<name>A0A7D8UZZ0_VANHU</name>
<dbReference type="SUPFAM" id="SSF53335">
    <property type="entry name" value="S-adenosyl-L-methionine-dependent methyltransferases"/>
    <property type="match status" value="1"/>
</dbReference>
<gene>
    <name evidence="1" type="ORF">VHUM_02317</name>
</gene>
<comment type="caution">
    <text evidence="1">The sequence shown here is derived from an EMBL/GenBank/DDBJ whole genome shotgun (WGS) entry which is preliminary data.</text>
</comment>
<dbReference type="EMBL" id="QKWK01000005">
    <property type="protein sequence ID" value="TXT10812.1"/>
    <property type="molecule type" value="Genomic_DNA"/>
</dbReference>
<reference evidence="1 2" key="1">
    <citation type="journal article" date="2019" name="PLoS Genet.">
        <title>Convergent evolution of linked mating-type loci in basidiomycete fungi.</title>
        <authorList>
            <person name="Sun S."/>
            <person name="Coelho M.A."/>
            <person name="Heitman J."/>
            <person name="Nowrousian M."/>
        </authorList>
    </citation>
    <scope>NUCLEOTIDE SEQUENCE [LARGE SCALE GENOMIC DNA]</scope>
    <source>
        <strain evidence="1 2">CBS 4282</strain>
    </source>
</reference>